<dbReference type="InterPro" id="IPR036291">
    <property type="entry name" value="NAD(P)-bd_dom_sf"/>
</dbReference>
<dbReference type="InterPro" id="IPR011032">
    <property type="entry name" value="GroES-like_sf"/>
</dbReference>
<evidence type="ECO:0000259" key="3">
    <source>
        <dbReference type="SMART" id="SM00829"/>
    </source>
</evidence>
<dbReference type="SUPFAM" id="SSF50129">
    <property type="entry name" value="GroES-like"/>
    <property type="match status" value="1"/>
</dbReference>
<dbReference type="InterPro" id="IPR013154">
    <property type="entry name" value="ADH-like_N"/>
</dbReference>
<evidence type="ECO:0000313" key="5">
    <source>
        <dbReference type="Proteomes" id="UP000054926"/>
    </source>
</evidence>
<dbReference type="PANTHER" id="PTHR48106">
    <property type="entry name" value="QUINONE OXIDOREDUCTASE PIG3-RELATED"/>
    <property type="match status" value="1"/>
</dbReference>
<dbReference type="GO" id="GO:0016651">
    <property type="term" value="F:oxidoreductase activity, acting on NAD(P)H"/>
    <property type="evidence" value="ECO:0007669"/>
    <property type="project" value="TreeGrafter"/>
</dbReference>
<dbReference type="CDD" id="cd08268">
    <property type="entry name" value="MDR2"/>
    <property type="match status" value="1"/>
</dbReference>
<dbReference type="Gene3D" id="3.90.180.10">
    <property type="entry name" value="Medium-chain alcohol dehydrogenases, catalytic domain"/>
    <property type="match status" value="1"/>
</dbReference>
<dbReference type="OrthoDB" id="9787435at2"/>
<dbReference type="PANTHER" id="PTHR48106:SF5">
    <property type="entry name" value="ZINC-CONTAINING ALCOHOL DEHYDROGENASE"/>
    <property type="match status" value="1"/>
</dbReference>
<dbReference type="Gene3D" id="3.40.50.720">
    <property type="entry name" value="NAD(P)-binding Rossmann-like Domain"/>
    <property type="match status" value="1"/>
</dbReference>
<dbReference type="SMART" id="SM00829">
    <property type="entry name" value="PKS_ER"/>
    <property type="match status" value="1"/>
</dbReference>
<dbReference type="STRING" id="947033.Lste_1063"/>
<dbReference type="SUPFAM" id="SSF51735">
    <property type="entry name" value="NAD(P)-binding Rossmann-fold domains"/>
    <property type="match status" value="1"/>
</dbReference>
<dbReference type="InterPro" id="IPR020843">
    <property type="entry name" value="ER"/>
</dbReference>
<protein>
    <submittedName>
        <fullName evidence="4">Quinone oxidoreductase</fullName>
    </submittedName>
</protein>
<accession>A0A0W0ZFI3</accession>
<evidence type="ECO:0000256" key="1">
    <source>
        <dbReference type="ARBA" id="ARBA00022857"/>
    </source>
</evidence>
<dbReference type="Pfam" id="PF00107">
    <property type="entry name" value="ADH_zinc_N"/>
    <property type="match status" value="1"/>
</dbReference>
<gene>
    <name evidence="4" type="ORF">Lste_1063</name>
</gene>
<dbReference type="InterPro" id="IPR013149">
    <property type="entry name" value="ADH-like_C"/>
</dbReference>
<keyword evidence="2" id="KW-0560">Oxidoreductase</keyword>
<keyword evidence="1" id="KW-0521">NADP</keyword>
<keyword evidence="5" id="KW-1185">Reference proteome</keyword>
<dbReference type="Proteomes" id="UP000054926">
    <property type="component" value="Unassembled WGS sequence"/>
</dbReference>
<sequence>MSNSSVKIVRFHETGGPEVLKLEEVSLPEPGKGEVRLRVHAIGLNRAEIMFRTGRYLIQPHFPSKIGYEASGVVEAVGPDVDKKIIGKTYSTVPCFDLGKYGVYGEVAIVPAYALAAYPEKLSYAEGTSIWMQYMTAYGALIHYGALAKNDFVLITAASSSVGLAAIQMTRAQGAISIVTTRTPKKKAELLSLGADHVIVTNEENLPERVREITKGAGVKIVFDPIAGKGVETLAEALSPGGILFVYGNLSLEEITPFPLFAALNKGISLRGYTLFEIVSQADVRKKAEKYIFDRLQDESFHPQIAQMFSLGHIVDAHRYMESNEQVGKIVVTA</sequence>
<reference evidence="4 5" key="1">
    <citation type="submission" date="2015-11" db="EMBL/GenBank/DDBJ databases">
        <title>Genomic analysis of 38 Legionella species identifies large and diverse effector repertoires.</title>
        <authorList>
            <person name="Burstein D."/>
            <person name="Amaro F."/>
            <person name="Zusman T."/>
            <person name="Lifshitz Z."/>
            <person name="Cohen O."/>
            <person name="Gilbert J.A."/>
            <person name="Pupko T."/>
            <person name="Shuman H.A."/>
            <person name="Segal G."/>
        </authorList>
    </citation>
    <scope>NUCLEOTIDE SEQUENCE [LARGE SCALE GENOMIC DNA]</scope>
    <source>
        <strain evidence="4 5">IMVS3376</strain>
    </source>
</reference>
<feature type="domain" description="Enoyl reductase (ER)" evidence="3">
    <location>
        <begin position="15"/>
        <end position="332"/>
    </location>
</feature>
<organism evidence="4 5">
    <name type="scientific">Legionella steelei</name>
    <dbReference type="NCBI Taxonomy" id="947033"/>
    <lineage>
        <taxon>Bacteria</taxon>
        <taxon>Pseudomonadati</taxon>
        <taxon>Pseudomonadota</taxon>
        <taxon>Gammaproteobacteria</taxon>
        <taxon>Legionellales</taxon>
        <taxon>Legionellaceae</taxon>
        <taxon>Legionella</taxon>
    </lineage>
</organism>
<dbReference type="RefSeq" id="WP_058510043.1">
    <property type="nucleotide sequence ID" value="NZ_LNYY01000019.1"/>
</dbReference>
<dbReference type="Pfam" id="PF08240">
    <property type="entry name" value="ADH_N"/>
    <property type="match status" value="1"/>
</dbReference>
<name>A0A0W0ZFI3_9GAMM</name>
<dbReference type="PATRIC" id="fig|947033.5.peg.1135"/>
<evidence type="ECO:0000313" key="4">
    <source>
        <dbReference type="EMBL" id="KTD67905.1"/>
    </source>
</evidence>
<dbReference type="AlphaFoldDB" id="A0A0W0ZFI3"/>
<dbReference type="GO" id="GO:0070402">
    <property type="term" value="F:NADPH binding"/>
    <property type="evidence" value="ECO:0007669"/>
    <property type="project" value="TreeGrafter"/>
</dbReference>
<evidence type="ECO:0000256" key="2">
    <source>
        <dbReference type="ARBA" id="ARBA00023002"/>
    </source>
</evidence>
<comment type="caution">
    <text evidence="4">The sequence shown here is derived from an EMBL/GenBank/DDBJ whole genome shotgun (WGS) entry which is preliminary data.</text>
</comment>
<proteinExistence type="predicted"/>
<dbReference type="EMBL" id="LNYY01000019">
    <property type="protein sequence ID" value="KTD67905.1"/>
    <property type="molecule type" value="Genomic_DNA"/>
</dbReference>